<dbReference type="Pfam" id="PF03841">
    <property type="entry name" value="SelA"/>
    <property type="match status" value="1"/>
</dbReference>
<dbReference type="PANTHER" id="PTHR32328:SF0">
    <property type="entry name" value="L-SERYL-TRNA(SEC) SELENIUM TRANSFERASE"/>
    <property type="match status" value="1"/>
</dbReference>
<evidence type="ECO:0000313" key="3">
    <source>
        <dbReference type="EMBL" id="SVB28380.1"/>
    </source>
</evidence>
<evidence type="ECO:0008006" key="4">
    <source>
        <dbReference type="Google" id="ProtNLM"/>
    </source>
</evidence>
<dbReference type="Gene3D" id="3.40.640.10">
    <property type="entry name" value="Type I PLP-dependent aspartate aminotransferase-like (Major domain)"/>
    <property type="match status" value="1"/>
</dbReference>
<protein>
    <recommendedName>
        <fullName evidence="4">Aminotransferase class V domain-containing protein</fullName>
    </recommendedName>
</protein>
<accession>A0A382CQH2</accession>
<gene>
    <name evidence="3" type="ORF">METZ01_LOCUS181234</name>
</gene>
<sequence>MSETFVQMDELLIAAGQEIADMIGVPAATVTSGASGGLVLQSAAAIAKDDPDAISQLPITDGLPNELIIQRGHRFGYDHLYLVPGARFIEVGTQESCTRKEISDAVGPNTAGIIHLIAGPLSETTVLLEETVDIAHSHGLPLLVDAASALPPRSNLTKFVDMGADLVSFSGGKAVRGLQSTGMLLGDPRWVEYARLNNAPNATVARAQKVSKEEVAGLLAALDAFLGEDEELEAARYRRDMQVIVDQVAEVPGVTASVKHEPDYYIPHAVIEFGKSWAGPGSMEIGQALLAGEPRIYLRHGYPWFNGIAVDPLNIQPGELEVVASVVRSMLIRAASGEQLSTDE</sequence>
<dbReference type="PANTHER" id="PTHR32328">
    <property type="entry name" value="L-SERYL-TRNA(SEC) SELENIUM TRANSFERASE"/>
    <property type="match status" value="1"/>
</dbReference>
<comment type="cofactor">
    <cofactor evidence="1">
        <name>pyridoxal 5'-phosphate</name>
        <dbReference type="ChEBI" id="CHEBI:597326"/>
    </cofactor>
</comment>
<dbReference type="SUPFAM" id="SSF53383">
    <property type="entry name" value="PLP-dependent transferases"/>
    <property type="match status" value="1"/>
</dbReference>
<evidence type="ECO:0000256" key="2">
    <source>
        <dbReference type="ARBA" id="ARBA00022898"/>
    </source>
</evidence>
<dbReference type="EMBL" id="UINC01035646">
    <property type="protein sequence ID" value="SVB28380.1"/>
    <property type="molecule type" value="Genomic_DNA"/>
</dbReference>
<keyword evidence="2" id="KW-0663">Pyridoxal phosphate</keyword>
<organism evidence="3">
    <name type="scientific">marine metagenome</name>
    <dbReference type="NCBI Taxonomy" id="408172"/>
    <lineage>
        <taxon>unclassified sequences</taxon>
        <taxon>metagenomes</taxon>
        <taxon>ecological metagenomes</taxon>
    </lineage>
</organism>
<dbReference type="GO" id="GO:0004125">
    <property type="term" value="F:L-seryl-tRNA(Sec) selenium transferase activity"/>
    <property type="evidence" value="ECO:0007669"/>
    <property type="project" value="TreeGrafter"/>
</dbReference>
<dbReference type="InterPro" id="IPR018319">
    <property type="entry name" value="SelA-like"/>
</dbReference>
<reference evidence="3" key="1">
    <citation type="submission" date="2018-05" db="EMBL/GenBank/DDBJ databases">
        <authorList>
            <person name="Lanie J.A."/>
            <person name="Ng W.-L."/>
            <person name="Kazmierczak K.M."/>
            <person name="Andrzejewski T.M."/>
            <person name="Davidsen T.M."/>
            <person name="Wayne K.J."/>
            <person name="Tettelin H."/>
            <person name="Glass J.I."/>
            <person name="Rusch D."/>
            <person name="Podicherti R."/>
            <person name="Tsui H.-C.T."/>
            <person name="Winkler M.E."/>
        </authorList>
    </citation>
    <scope>NUCLEOTIDE SEQUENCE</scope>
</reference>
<name>A0A382CQH2_9ZZZZ</name>
<dbReference type="InterPro" id="IPR015424">
    <property type="entry name" value="PyrdxlP-dep_Trfase"/>
</dbReference>
<dbReference type="InterPro" id="IPR015421">
    <property type="entry name" value="PyrdxlP-dep_Trfase_major"/>
</dbReference>
<evidence type="ECO:0000256" key="1">
    <source>
        <dbReference type="ARBA" id="ARBA00001933"/>
    </source>
</evidence>
<dbReference type="AlphaFoldDB" id="A0A382CQH2"/>
<proteinExistence type="predicted"/>